<dbReference type="Proteomes" id="UP000184028">
    <property type="component" value="Unassembled WGS sequence"/>
</dbReference>
<dbReference type="OrthoDB" id="9968912at2"/>
<dbReference type="STRING" id="946677.SAMN05444484_102725"/>
<evidence type="ECO:0000313" key="2">
    <source>
        <dbReference type="Proteomes" id="UP000184028"/>
    </source>
</evidence>
<evidence type="ECO:0000313" key="1">
    <source>
        <dbReference type="EMBL" id="SHL82992.1"/>
    </source>
</evidence>
<dbReference type="EMBL" id="FRBT01000002">
    <property type="protein sequence ID" value="SHL82992.1"/>
    <property type="molecule type" value="Genomic_DNA"/>
</dbReference>
<gene>
    <name evidence="1" type="ORF">SAMN05444484_102725</name>
</gene>
<organism evidence="1 2">
    <name type="scientific">Flavobacterium chilense</name>
    <dbReference type="NCBI Taxonomy" id="946677"/>
    <lineage>
        <taxon>Bacteria</taxon>
        <taxon>Pseudomonadati</taxon>
        <taxon>Bacteroidota</taxon>
        <taxon>Flavobacteriia</taxon>
        <taxon>Flavobacteriales</taxon>
        <taxon>Flavobacteriaceae</taxon>
        <taxon>Flavobacterium</taxon>
    </lineage>
</organism>
<dbReference type="RefSeq" id="WP_068842152.1">
    <property type="nucleotide sequence ID" value="NZ_FRBT01000002.1"/>
</dbReference>
<sequence>MKYVTTLAMLLISITVYCQKYDVSKTEVLIDIQNNTWSQTTENAFIDSVTLIPDGSLEIDLPNKETVLIYKLEIAKSTDKNGNEVKTFAPPLTRGTNSEIEITFIRGKPAFAYGHSRGWNRSKPSELVIFRLWF</sequence>
<keyword evidence="2" id="KW-1185">Reference proteome</keyword>
<accession>A0A1M7DU27</accession>
<reference evidence="2" key="1">
    <citation type="submission" date="2016-11" db="EMBL/GenBank/DDBJ databases">
        <authorList>
            <person name="Varghese N."/>
            <person name="Submissions S."/>
        </authorList>
    </citation>
    <scope>NUCLEOTIDE SEQUENCE [LARGE SCALE GENOMIC DNA]</scope>
    <source>
        <strain evidence="2">DSM 24724</strain>
    </source>
</reference>
<name>A0A1M7DU27_9FLAO</name>
<dbReference type="AlphaFoldDB" id="A0A1M7DU27"/>
<protein>
    <submittedName>
        <fullName evidence="1">Uncharacterized protein</fullName>
    </submittedName>
</protein>
<proteinExistence type="predicted"/>